<dbReference type="Pfam" id="PF03407">
    <property type="entry name" value="Nucleotid_trans"/>
    <property type="match status" value="1"/>
</dbReference>
<dbReference type="InterPro" id="IPR037185">
    <property type="entry name" value="EmrE-like"/>
</dbReference>
<dbReference type="Pfam" id="PF05653">
    <property type="entry name" value="Mg_trans_NIPA"/>
    <property type="match status" value="1"/>
</dbReference>
<dbReference type="InterPro" id="IPR008521">
    <property type="entry name" value="Mg_trans_NIPA"/>
</dbReference>
<dbReference type="GO" id="GO:0015095">
    <property type="term" value="F:magnesium ion transmembrane transporter activity"/>
    <property type="evidence" value="ECO:0007669"/>
    <property type="project" value="InterPro"/>
</dbReference>
<evidence type="ECO:0000313" key="8">
    <source>
        <dbReference type="Proteomes" id="UP000037460"/>
    </source>
</evidence>
<feature type="transmembrane region" description="Helical" evidence="5">
    <location>
        <begin position="152"/>
        <end position="173"/>
    </location>
</feature>
<accession>A0A0M0K2Q8</accession>
<dbReference type="Proteomes" id="UP000037460">
    <property type="component" value="Unassembled WGS sequence"/>
</dbReference>
<feature type="transmembrane region" description="Helical" evidence="5">
    <location>
        <begin position="325"/>
        <end position="345"/>
    </location>
</feature>
<comment type="caution">
    <text evidence="7">The sequence shown here is derived from an EMBL/GenBank/DDBJ whole genome shotgun (WGS) entry which is preliminary data.</text>
</comment>
<evidence type="ECO:0000259" key="6">
    <source>
        <dbReference type="Pfam" id="PF03407"/>
    </source>
</evidence>
<dbReference type="SUPFAM" id="SSF103481">
    <property type="entry name" value="Multidrug resistance efflux transporter EmrE"/>
    <property type="match status" value="1"/>
</dbReference>
<proteinExistence type="predicted"/>
<reference evidence="8" key="1">
    <citation type="journal article" date="2015" name="PLoS Genet.">
        <title>Genome Sequence and Transcriptome Analyses of Chrysochromulina tobin: Metabolic Tools for Enhanced Algal Fitness in the Prominent Order Prymnesiales (Haptophyceae).</title>
        <authorList>
            <person name="Hovde B.T."/>
            <person name="Deodato C.R."/>
            <person name="Hunsperger H.M."/>
            <person name="Ryken S.A."/>
            <person name="Yost W."/>
            <person name="Jha R.K."/>
            <person name="Patterson J."/>
            <person name="Monnat R.J. Jr."/>
            <person name="Barlow S.B."/>
            <person name="Starkenburg S.R."/>
            <person name="Cattolico R.A."/>
        </authorList>
    </citation>
    <scope>NUCLEOTIDE SEQUENCE</scope>
    <source>
        <strain evidence="8">CCMP291</strain>
    </source>
</reference>
<comment type="subcellular location">
    <subcellularLocation>
        <location evidence="1">Membrane</location>
        <topology evidence="1">Multi-pass membrane protein</topology>
    </subcellularLocation>
</comment>
<dbReference type="Gene3D" id="1.10.3730.20">
    <property type="match status" value="1"/>
</dbReference>
<feature type="transmembrane region" description="Helical" evidence="5">
    <location>
        <begin position="79"/>
        <end position="102"/>
    </location>
</feature>
<keyword evidence="2 5" id="KW-0812">Transmembrane</keyword>
<sequence>MPDVVLYTGIAIEAGAGALTSFSMVVQRHALIHENARSDDQKVPLGCCRLRRRYAWFLGLVLYGIAAGMKVVGFNMGPFTILGSIFVGVLLVTNLVLGHWLLREELTMTKVLGSLLVLAGAIVCTAAAPSGVPTSFSTEAMRALILRAPPFGGSYFACVLGVVLLCLVFIIVIEKRYPVPKGAQGGPGTPGSPLRLASTAWLPQRVARPSTCLSLVMLVVYPGSLGLNESFVDACARAYSSMIVRCVTEAQEGLAACHDWSLYLLMGLGIPAAVSTAYWLKVVFARYQTTLAIPIEYSTLNFFSVVGGLLFFQEAEYMEPWQLEFVLIGCSVMTVGGFVLVAVGLQEELLSKRVAGWTSPDHLAGPATTADAAPGTASCRRVAQTPAPAAVNAMAVLNRERAKQAGQWKSAFHVYKPADGFVRPGGDLDEPSTLGRTLPAAAADGELMLLCIGGSGSMRAGMNLVMNFRTMGLYHMLILAPEKEVCEDLWAALPSLACVWWPSYFGNSKPKPPSLYNTMFSKTALAFFEARKVLLEKLVVTHRLNVLHLDADTIWFANPYPYFKTLYKDYALIIQTDNPFVNAGILYVQNVHDGDAAAWVLQARFKKDRGDPHAAQLMRDGGWMNRMSTADVLPAKRKTMQLHPDRQYAPLVHLCKPGLWVSVSQVR</sequence>
<evidence type="ECO:0000256" key="2">
    <source>
        <dbReference type="ARBA" id="ARBA00022692"/>
    </source>
</evidence>
<evidence type="ECO:0000313" key="7">
    <source>
        <dbReference type="EMBL" id="KOO33156.1"/>
    </source>
</evidence>
<evidence type="ECO:0000256" key="5">
    <source>
        <dbReference type="SAM" id="Phobius"/>
    </source>
</evidence>
<keyword evidence="4 5" id="KW-0472">Membrane</keyword>
<gene>
    <name evidence="7" type="ORF">Ctob_011319</name>
</gene>
<feature type="transmembrane region" description="Helical" evidence="5">
    <location>
        <begin position="54"/>
        <end position="73"/>
    </location>
</feature>
<feature type="transmembrane region" description="Helical" evidence="5">
    <location>
        <begin position="6"/>
        <end position="26"/>
    </location>
</feature>
<dbReference type="GO" id="GO:0016020">
    <property type="term" value="C:membrane"/>
    <property type="evidence" value="ECO:0007669"/>
    <property type="project" value="UniProtKB-SubCell"/>
</dbReference>
<keyword evidence="3 5" id="KW-1133">Transmembrane helix</keyword>
<dbReference type="OrthoDB" id="2504919at2759"/>
<dbReference type="AlphaFoldDB" id="A0A0M0K2Q8"/>
<feature type="transmembrane region" description="Helical" evidence="5">
    <location>
        <begin position="292"/>
        <end position="313"/>
    </location>
</feature>
<evidence type="ECO:0000256" key="4">
    <source>
        <dbReference type="ARBA" id="ARBA00023136"/>
    </source>
</evidence>
<evidence type="ECO:0000256" key="1">
    <source>
        <dbReference type="ARBA" id="ARBA00004141"/>
    </source>
</evidence>
<feature type="domain" description="Nucleotide-diphospho-sugar transferase" evidence="6">
    <location>
        <begin position="528"/>
        <end position="579"/>
    </location>
</feature>
<evidence type="ECO:0000256" key="3">
    <source>
        <dbReference type="ARBA" id="ARBA00022989"/>
    </source>
</evidence>
<feature type="transmembrane region" description="Helical" evidence="5">
    <location>
        <begin position="260"/>
        <end position="280"/>
    </location>
</feature>
<protein>
    <recommendedName>
        <fullName evidence="6">Nucleotide-diphospho-sugar transferase domain-containing protein</fullName>
    </recommendedName>
</protein>
<dbReference type="EMBL" id="JWZX01001586">
    <property type="protein sequence ID" value="KOO33156.1"/>
    <property type="molecule type" value="Genomic_DNA"/>
</dbReference>
<dbReference type="PANTHER" id="PTHR12570">
    <property type="match status" value="1"/>
</dbReference>
<dbReference type="InterPro" id="IPR005069">
    <property type="entry name" value="Nucl-diP-sugar_transferase"/>
</dbReference>
<feature type="transmembrane region" description="Helical" evidence="5">
    <location>
        <begin position="111"/>
        <end position="132"/>
    </location>
</feature>
<keyword evidence="8" id="KW-1185">Reference proteome</keyword>
<organism evidence="7 8">
    <name type="scientific">Chrysochromulina tobinii</name>
    <dbReference type="NCBI Taxonomy" id="1460289"/>
    <lineage>
        <taxon>Eukaryota</taxon>
        <taxon>Haptista</taxon>
        <taxon>Haptophyta</taxon>
        <taxon>Prymnesiophyceae</taxon>
        <taxon>Prymnesiales</taxon>
        <taxon>Chrysochromulinaceae</taxon>
        <taxon>Chrysochromulina</taxon>
    </lineage>
</organism>
<name>A0A0M0K2Q8_9EUKA</name>